<evidence type="ECO:0000313" key="2">
    <source>
        <dbReference type="EMBL" id="CAG9321504.1"/>
    </source>
</evidence>
<comment type="caution">
    <text evidence="2">The sequence shown here is derived from an EMBL/GenBank/DDBJ whole genome shotgun (WGS) entry which is preliminary data.</text>
</comment>
<comment type="function">
    <text evidence="1">Accessory subunit of the mitochondrial membrane respiratory chain NADH dehydrogenase (Complex I), that is believed not to be involved in catalysis. Complex I functions in the transfer of electrons from NADH to the respiratory chain. The immediate electron acceptor for the enzyme is believed to be ubiquinone.</text>
</comment>
<keyword evidence="1" id="KW-0999">Mitochondrion inner membrane</keyword>
<keyword evidence="1" id="KW-0496">Mitochondrion</keyword>
<evidence type="ECO:0000256" key="1">
    <source>
        <dbReference type="RuleBase" id="RU367010"/>
    </source>
</evidence>
<organism evidence="2 3">
    <name type="scientific">Blepharisma stoltei</name>
    <dbReference type="NCBI Taxonomy" id="1481888"/>
    <lineage>
        <taxon>Eukaryota</taxon>
        <taxon>Sar</taxon>
        <taxon>Alveolata</taxon>
        <taxon>Ciliophora</taxon>
        <taxon>Postciliodesmatophora</taxon>
        <taxon>Heterotrichea</taxon>
        <taxon>Heterotrichida</taxon>
        <taxon>Blepharismidae</taxon>
        <taxon>Blepharisma</taxon>
    </lineage>
</organism>
<keyword evidence="3" id="KW-1185">Reference proteome</keyword>
<protein>
    <recommendedName>
        <fullName evidence="1">NADH dehydrogenase [ubiquinone] iron-sulfur protein 4, mitochondrial</fullName>
    </recommendedName>
</protein>
<dbReference type="AlphaFoldDB" id="A0AAU9J6C4"/>
<comment type="subcellular location">
    <subcellularLocation>
        <location evidence="1">Mitochondrion inner membrane</location>
        <topology evidence="1">Peripheral membrane protein</topology>
        <orientation evidence="1">Matrix side</orientation>
    </subcellularLocation>
</comment>
<dbReference type="Pfam" id="PF04800">
    <property type="entry name" value="NDUS4"/>
    <property type="match status" value="1"/>
</dbReference>
<gene>
    <name evidence="2" type="ORF">BSTOLATCC_MIC28784</name>
</gene>
<comment type="similarity">
    <text evidence="1">Belongs to the complex I NDUFS4 subunit family.</text>
</comment>
<sequence length="230" mass="26957">MLARKTRQVLYDAISAQRIQKEKDPIPFDEPWYEEAPNYFKKAPVEPKGNLAKLVTGWAQTVRVNNPYRYANRDENSYLKNPQPNWGVYKGLEIGGDNVKHMGIGRAVYRAAGIQKGTEGLEWLMDQNCQIYYHFPNHMHRVPKSLPFEEQRGRWVLQSEKASAGKNPMDGMNQGYQGGRRRKMAWFDSMEAAVNYAYYMGWNFDVVLPKFRYHTRKSYSDNFKYRPPKN</sequence>
<accession>A0AAU9J6C4</accession>
<dbReference type="GO" id="GO:0005743">
    <property type="term" value="C:mitochondrial inner membrane"/>
    <property type="evidence" value="ECO:0007669"/>
    <property type="project" value="UniProtKB-SubCell"/>
</dbReference>
<proteinExistence type="inferred from homology"/>
<keyword evidence="1" id="KW-0472">Membrane</keyword>
<keyword evidence="1" id="KW-0813">Transport</keyword>
<keyword evidence="1" id="KW-0809">Transit peptide</keyword>
<dbReference type="InterPro" id="IPR006885">
    <property type="entry name" value="NADH_UbQ_FeS_4_mit-like"/>
</dbReference>
<dbReference type="GO" id="GO:0022900">
    <property type="term" value="P:electron transport chain"/>
    <property type="evidence" value="ECO:0007669"/>
    <property type="project" value="InterPro"/>
</dbReference>
<keyword evidence="1" id="KW-0679">Respiratory chain</keyword>
<name>A0AAU9J6C4_9CILI</name>
<dbReference type="Proteomes" id="UP001162131">
    <property type="component" value="Unassembled WGS sequence"/>
</dbReference>
<keyword evidence="1" id="KW-0249">Electron transport</keyword>
<evidence type="ECO:0000313" key="3">
    <source>
        <dbReference type="Proteomes" id="UP001162131"/>
    </source>
</evidence>
<reference evidence="2" key="1">
    <citation type="submission" date="2021-09" db="EMBL/GenBank/DDBJ databases">
        <authorList>
            <consortium name="AG Swart"/>
            <person name="Singh M."/>
            <person name="Singh A."/>
            <person name="Seah K."/>
            <person name="Emmerich C."/>
        </authorList>
    </citation>
    <scope>NUCLEOTIDE SEQUENCE</scope>
    <source>
        <strain evidence="2">ATCC30299</strain>
    </source>
</reference>
<dbReference type="EMBL" id="CAJZBQ010000028">
    <property type="protein sequence ID" value="CAG9321504.1"/>
    <property type="molecule type" value="Genomic_DNA"/>
</dbReference>